<reference evidence="2 3" key="1">
    <citation type="submission" date="2019-09" db="EMBL/GenBank/DDBJ databases">
        <title>Draft genome sequence of Ginsengibacter sp. BR5-29.</title>
        <authorList>
            <person name="Im W.-T."/>
        </authorList>
    </citation>
    <scope>NUCLEOTIDE SEQUENCE [LARGE SCALE GENOMIC DNA]</scope>
    <source>
        <strain evidence="2 3">BR5-29</strain>
    </source>
</reference>
<accession>A0A5J5IPB8</accession>
<keyword evidence="1" id="KW-0732">Signal</keyword>
<evidence type="ECO:0000313" key="2">
    <source>
        <dbReference type="EMBL" id="KAA9041352.1"/>
    </source>
</evidence>
<keyword evidence="3" id="KW-1185">Reference proteome</keyword>
<comment type="caution">
    <text evidence="2">The sequence shown here is derived from an EMBL/GenBank/DDBJ whole genome shotgun (WGS) entry which is preliminary data.</text>
</comment>
<name>A0A5J5IPB8_9BACT</name>
<protein>
    <recommendedName>
        <fullName evidence="4">PorV/PorQ family protein</fullName>
    </recommendedName>
</protein>
<gene>
    <name evidence="2" type="ORF">FW778_04775</name>
</gene>
<dbReference type="RefSeq" id="WP_150413467.1">
    <property type="nucleotide sequence ID" value="NZ_VYQF01000001.1"/>
</dbReference>
<dbReference type="Gene3D" id="2.40.160.60">
    <property type="entry name" value="Outer membrane protein transport protein (OMPP1/FadL/TodX)"/>
    <property type="match status" value="1"/>
</dbReference>
<proteinExistence type="predicted"/>
<evidence type="ECO:0008006" key="4">
    <source>
        <dbReference type="Google" id="ProtNLM"/>
    </source>
</evidence>
<dbReference type="EMBL" id="VYQF01000001">
    <property type="protein sequence ID" value="KAA9041352.1"/>
    <property type="molecule type" value="Genomic_DNA"/>
</dbReference>
<feature type="signal peptide" evidence="1">
    <location>
        <begin position="1"/>
        <end position="18"/>
    </location>
</feature>
<dbReference type="AlphaFoldDB" id="A0A5J5IPB8"/>
<sequence>MRKLYLLFSIIVFNSSLSGQSLRTPVAASYIGLGAYSTHHVDGFSLTANQAALAQIKNPVTGVYGENRFLLNATNMYSAVFAVPTTQGNFGIQIDYFGFKDYNESQIGLAYARSLGNKLDLGIKFNYYSFRIPAYHGSSAVNFEIGAIAHLADKLNAGIHFYNPVGGNLSKTSNEKLSSIYTFGIGYEPSESFLVSAEIVKPEDLRVSINAGVQYNFQKQFFVRVGVNSANESPYAGAGISWKDIRLDVSASYHPQLGLSPGLMLLVNFKSKEIEKK</sequence>
<evidence type="ECO:0000313" key="3">
    <source>
        <dbReference type="Proteomes" id="UP000326903"/>
    </source>
</evidence>
<evidence type="ECO:0000256" key="1">
    <source>
        <dbReference type="SAM" id="SignalP"/>
    </source>
</evidence>
<feature type="chain" id="PRO_5023882677" description="PorV/PorQ family protein" evidence="1">
    <location>
        <begin position="19"/>
        <end position="277"/>
    </location>
</feature>
<organism evidence="2 3">
    <name type="scientific">Ginsengibacter hankyongi</name>
    <dbReference type="NCBI Taxonomy" id="2607284"/>
    <lineage>
        <taxon>Bacteria</taxon>
        <taxon>Pseudomonadati</taxon>
        <taxon>Bacteroidota</taxon>
        <taxon>Chitinophagia</taxon>
        <taxon>Chitinophagales</taxon>
        <taxon>Chitinophagaceae</taxon>
        <taxon>Ginsengibacter</taxon>
    </lineage>
</organism>
<dbReference type="Proteomes" id="UP000326903">
    <property type="component" value="Unassembled WGS sequence"/>
</dbReference>